<sequence length="101" mass="10372">MVSFKAIASLSVLALGQQVLAQSSLVPIPAGFCYPCLGPVLASSSALVARPSHSLGPAALNCCRLWYNSGLCLPECPIIPILDPLPTPILITDPAATPFSG</sequence>
<evidence type="ECO:0000313" key="2">
    <source>
        <dbReference type="Proteomes" id="UP000308600"/>
    </source>
</evidence>
<accession>A0ACD3AJ24</accession>
<protein>
    <submittedName>
        <fullName evidence="1">Uncharacterized protein</fullName>
    </submittedName>
</protein>
<evidence type="ECO:0000313" key="1">
    <source>
        <dbReference type="EMBL" id="TFK65450.1"/>
    </source>
</evidence>
<dbReference type="Proteomes" id="UP000308600">
    <property type="component" value="Unassembled WGS sequence"/>
</dbReference>
<organism evidence="1 2">
    <name type="scientific">Pluteus cervinus</name>
    <dbReference type="NCBI Taxonomy" id="181527"/>
    <lineage>
        <taxon>Eukaryota</taxon>
        <taxon>Fungi</taxon>
        <taxon>Dikarya</taxon>
        <taxon>Basidiomycota</taxon>
        <taxon>Agaricomycotina</taxon>
        <taxon>Agaricomycetes</taxon>
        <taxon>Agaricomycetidae</taxon>
        <taxon>Agaricales</taxon>
        <taxon>Pluteineae</taxon>
        <taxon>Pluteaceae</taxon>
        <taxon>Pluteus</taxon>
    </lineage>
</organism>
<reference evidence="1 2" key="1">
    <citation type="journal article" date="2019" name="Nat. Ecol. Evol.">
        <title>Megaphylogeny resolves global patterns of mushroom evolution.</title>
        <authorList>
            <person name="Varga T."/>
            <person name="Krizsan K."/>
            <person name="Foldi C."/>
            <person name="Dima B."/>
            <person name="Sanchez-Garcia M."/>
            <person name="Sanchez-Ramirez S."/>
            <person name="Szollosi G.J."/>
            <person name="Szarkandi J.G."/>
            <person name="Papp V."/>
            <person name="Albert L."/>
            <person name="Andreopoulos W."/>
            <person name="Angelini C."/>
            <person name="Antonin V."/>
            <person name="Barry K.W."/>
            <person name="Bougher N.L."/>
            <person name="Buchanan P."/>
            <person name="Buyck B."/>
            <person name="Bense V."/>
            <person name="Catcheside P."/>
            <person name="Chovatia M."/>
            <person name="Cooper J."/>
            <person name="Damon W."/>
            <person name="Desjardin D."/>
            <person name="Finy P."/>
            <person name="Geml J."/>
            <person name="Haridas S."/>
            <person name="Hughes K."/>
            <person name="Justo A."/>
            <person name="Karasinski D."/>
            <person name="Kautmanova I."/>
            <person name="Kiss B."/>
            <person name="Kocsube S."/>
            <person name="Kotiranta H."/>
            <person name="LaButti K.M."/>
            <person name="Lechner B.E."/>
            <person name="Liimatainen K."/>
            <person name="Lipzen A."/>
            <person name="Lukacs Z."/>
            <person name="Mihaltcheva S."/>
            <person name="Morgado L.N."/>
            <person name="Niskanen T."/>
            <person name="Noordeloos M.E."/>
            <person name="Ohm R.A."/>
            <person name="Ortiz-Santana B."/>
            <person name="Ovrebo C."/>
            <person name="Racz N."/>
            <person name="Riley R."/>
            <person name="Savchenko A."/>
            <person name="Shiryaev A."/>
            <person name="Soop K."/>
            <person name="Spirin V."/>
            <person name="Szebenyi C."/>
            <person name="Tomsovsky M."/>
            <person name="Tulloss R.E."/>
            <person name="Uehling J."/>
            <person name="Grigoriev I.V."/>
            <person name="Vagvolgyi C."/>
            <person name="Papp T."/>
            <person name="Martin F.M."/>
            <person name="Miettinen O."/>
            <person name="Hibbett D.S."/>
            <person name="Nagy L.G."/>
        </authorList>
    </citation>
    <scope>NUCLEOTIDE SEQUENCE [LARGE SCALE GENOMIC DNA]</scope>
    <source>
        <strain evidence="1 2">NL-1719</strain>
    </source>
</reference>
<gene>
    <name evidence="1" type="ORF">BDN72DRAFT_860612</name>
</gene>
<name>A0ACD3AJ24_9AGAR</name>
<proteinExistence type="predicted"/>
<dbReference type="EMBL" id="ML208436">
    <property type="protein sequence ID" value="TFK65450.1"/>
    <property type="molecule type" value="Genomic_DNA"/>
</dbReference>
<keyword evidence="2" id="KW-1185">Reference proteome</keyword>